<protein>
    <submittedName>
        <fullName evidence="3">Uncharacterized protein</fullName>
    </submittedName>
</protein>
<reference evidence="3 4" key="1">
    <citation type="submission" date="2017-12" db="EMBL/GenBank/DDBJ databases">
        <title>Comparative genomics of Botrytis spp.</title>
        <authorList>
            <person name="Valero-Jimenez C.A."/>
            <person name="Tapia P."/>
            <person name="Veloso J."/>
            <person name="Silva-Moreno E."/>
            <person name="Staats M."/>
            <person name="Valdes J.H."/>
            <person name="Van Kan J.A.L."/>
        </authorList>
    </citation>
    <scope>NUCLEOTIDE SEQUENCE [LARGE SCALE GENOMIC DNA]</scope>
    <source>
        <strain evidence="3 4">MUCL3349</strain>
    </source>
</reference>
<comment type="caution">
    <text evidence="3">The sequence shown here is derived from an EMBL/GenBank/DDBJ whole genome shotgun (WGS) entry which is preliminary data.</text>
</comment>
<feature type="coiled-coil region" evidence="1">
    <location>
        <begin position="77"/>
        <end position="111"/>
    </location>
</feature>
<dbReference type="AlphaFoldDB" id="A0A4Z1KYJ7"/>
<accession>A0A4Z1KYJ7</accession>
<keyword evidence="2" id="KW-0812">Transmembrane</keyword>
<evidence type="ECO:0000256" key="1">
    <source>
        <dbReference type="SAM" id="Coils"/>
    </source>
</evidence>
<keyword evidence="2" id="KW-1133">Transmembrane helix</keyword>
<keyword evidence="4" id="KW-1185">Reference proteome</keyword>
<sequence length="156" mass="17759">MPMLNGLERAEELLVFMSWLATVVEVGEEVSTYQLSPYTFAYQNEVQVVCNQDQEQQSDSDDMVNVGELNIELRLKITELRLEITEQRLGITELRQELTQTLVRSARLEERNNQLIIRINEREKCIQKSDVVLAAVLAFVLAAVLLVLMAGLLGNH</sequence>
<name>A0A4Z1KYJ7_9HELO</name>
<dbReference type="EMBL" id="PQXO01000100">
    <property type="protein sequence ID" value="TGO89622.1"/>
    <property type="molecule type" value="Genomic_DNA"/>
</dbReference>
<proteinExistence type="predicted"/>
<organism evidence="3 4">
    <name type="scientific">Botrytis porri</name>
    <dbReference type="NCBI Taxonomy" id="87229"/>
    <lineage>
        <taxon>Eukaryota</taxon>
        <taxon>Fungi</taxon>
        <taxon>Dikarya</taxon>
        <taxon>Ascomycota</taxon>
        <taxon>Pezizomycotina</taxon>
        <taxon>Leotiomycetes</taxon>
        <taxon>Helotiales</taxon>
        <taxon>Sclerotiniaceae</taxon>
        <taxon>Botrytis</taxon>
    </lineage>
</organism>
<dbReference type="Proteomes" id="UP000297280">
    <property type="component" value="Unassembled WGS sequence"/>
</dbReference>
<gene>
    <name evidence="3" type="ORF">BPOR_0100g00040</name>
</gene>
<evidence type="ECO:0000256" key="2">
    <source>
        <dbReference type="SAM" id="Phobius"/>
    </source>
</evidence>
<keyword evidence="2" id="KW-0472">Membrane</keyword>
<keyword evidence="1" id="KW-0175">Coiled coil</keyword>
<evidence type="ECO:0000313" key="4">
    <source>
        <dbReference type="Proteomes" id="UP000297280"/>
    </source>
</evidence>
<feature type="transmembrane region" description="Helical" evidence="2">
    <location>
        <begin position="131"/>
        <end position="153"/>
    </location>
</feature>
<evidence type="ECO:0000313" key="3">
    <source>
        <dbReference type="EMBL" id="TGO89622.1"/>
    </source>
</evidence>